<keyword evidence="4 7" id="KW-0812">Transmembrane</keyword>
<feature type="transmembrane region" description="Helical" evidence="7">
    <location>
        <begin position="252"/>
        <end position="272"/>
    </location>
</feature>
<keyword evidence="3" id="KW-1003">Cell membrane</keyword>
<comment type="caution">
    <text evidence="9">The sequence shown here is derived from an EMBL/GenBank/DDBJ whole genome shotgun (WGS) entry which is preliminary data.</text>
</comment>
<feature type="transmembrane region" description="Helical" evidence="7">
    <location>
        <begin position="129"/>
        <end position="150"/>
    </location>
</feature>
<keyword evidence="10" id="KW-1185">Reference proteome</keyword>
<reference evidence="9" key="1">
    <citation type="submission" date="2021-11" db="EMBL/GenBank/DDBJ databases">
        <title>Streptomyces corallinus and Kineosporia corallina sp. nov., two new coral-derived marine actinobacteria.</title>
        <authorList>
            <person name="Buangrab K."/>
            <person name="Sutthacheep M."/>
            <person name="Yeemin T."/>
            <person name="Harunari E."/>
            <person name="Igarashi Y."/>
            <person name="Sripreechasak P."/>
            <person name="Kanchanasin P."/>
            <person name="Tanasupawat S."/>
            <person name="Phongsopitanun W."/>
        </authorList>
    </citation>
    <scope>NUCLEOTIDE SEQUENCE</scope>
    <source>
        <strain evidence="9">JCM 31032</strain>
    </source>
</reference>
<evidence type="ECO:0000256" key="7">
    <source>
        <dbReference type="SAM" id="Phobius"/>
    </source>
</evidence>
<keyword evidence="5 7" id="KW-1133">Transmembrane helix</keyword>
<dbReference type="AlphaFoldDB" id="A0A9X1NNH5"/>
<gene>
    <name evidence="9" type="ORF">LR394_36045</name>
</gene>
<evidence type="ECO:0000313" key="10">
    <source>
        <dbReference type="Proteomes" id="UP001138997"/>
    </source>
</evidence>
<dbReference type="EMBL" id="JAJOMB010000028">
    <property type="protein sequence ID" value="MCD5316323.1"/>
    <property type="molecule type" value="Genomic_DNA"/>
</dbReference>
<dbReference type="Pfam" id="PF07690">
    <property type="entry name" value="MFS_1"/>
    <property type="match status" value="1"/>
</dbReference>
<protein>
    <submittedName>
        <fullName evidence="9">MFS transporter</fullName>
    </submittedName>
</protein>
<feature type="domain" description="Major facilitator superfamily (MFS) profile" evidence="8">
    <location>
        <begin position="96"/>
        <end position="310"/>
    </location>
</feature>
<proteinExistence type="predicted"/>
<dbReference type="PANTHER" id="PTHR23517:SF3">
    <property type="entry name" value="INTEGRAL MEMBRANE TRANSPORT PROTEIN"/>
    <property type="match status" value="1"/>
</dbReference>
<evidence type="ECO:0000259" key="8">
    <source>
        <dbReference type="PROSITE" id="PS50850"/>
    </source>
</evidence>
<keyword evidence="6 7" id="KW-0472">Membrane</keyword>
<dbReference type="GO" id="GO:0005886">
    <property type="term" value="C:plasma membrane"/>
    <property type="evidence" value="ECO:0007669"/>
    <property type="project" value="UniProtKB-SubCell"/>
</dbReference>
<keyword evidence="2" id="KW-0813">Transport</keyword>
<dbReference type="Gene3D" id="1.20.1250.20">
    <property type="entry name" value="MFS general substrate transporter like domains"/>
    <property type="match status" value="2"/>
</dbReference>
<dbReference type="PANTHER" id="PTHR23517">
    <property type="entry name" value="RESISTANCE PROTEIN MDTM, PUTATIVE-RELATED-RELATED"/>
    <property type="match status" value="1"/>
</dbReference>
<dbReference type="InterPro" id="IPR011701">
    <property type="entry name" value="MFS"/>
</dbReference>
<feature type="transmembrane region" description="Helical" evidence="7">
    <location>
        <begin position="193"/>
        <end position="211"/>
    </location>
</feature>
<evidence type="ECO:0000256" key="4">
    <source>
        <dbReference type="ARBA" id="ARBA00022692"/>
    </source>
</evidence>
<evidence type="ECO:0000256" key="1">
    <source>
        <dbReference type="ARBA" id="ARBA00004651"/>
    </source>
</evidence>
<dbReference type="Proteomes" id="UP001138997">
    <property type="component" value="Unassembled WGS sequence"/>
</dbReference>
<sequence length="310" mass="32079">KVAAAGALLYALACVGYAVAPGLGVAFAAAALSGVGGALLWVSLRSMISERLAADSSVFARLTSYEETGSWIAFFAGLSLLGAVDDWRPLFLTCAVTCAVAAGILLSAPDRSAPRVAPLPGPVLRRLRPMLATVVLIMTAEAAIGLLLILHLQRHFELEIIQIAWVFLPGAIVMGLVPQYLHRYVVRHGRSRVLAVASVLSAGFAVGLAWAPNPWVIAALWVLSAVAWAALSPVQQAVIAEASGDRVGRGMGAYEAAVLLGGLVGALSAGALYEASSWLVSCLVFAAVILSGAVLVPWSVRAVGVPDRPA</sequence>
<feature type="transmembrane region" description="Helical" evidence="7">
    <location>
        <begin position="162"/>
        <end position="181"/>
    </location>
</feature>
<dbReference type="InterPro" id="IPR020846">
    <property type="entry name" value="MFS_dom"/>
</dbReference>
<feature type="transmembrane region" description="Helical" evidence="7">
    <location>
        <begin position="217"/>
        <end position="240"/>
    </location>
</feature>
<dbReference type="InterPro" id="IPR050171">
    <property type="entry name" value="MFS_Transporters"/>
</dbReference>
<feature type="transmembrane region" description="Helical" evidence="7">
    <location>
        <begin position="90"/>
        <end position="108"/>
    </location>
</feature>
<organism evidence="9 10">
    <name type="scientific">Kineosporia babensis</name>
    <dbReference type="NCBI Taxonomy" id="499548"/>
    <lineage>
        <taxon>Bacteria</taxon>
        <taxon>Bacillati</taxon>
        <taxon>Actinomycetota</taxon>
        <taxon>Actinomycetes</taxon>
        <taxon>Kineosporiales</taxon>
        <taxon>Kineosporiaceae</taxon>
        <taxon>Kineosporia</taxon>
    </lineage>
</organism>
<dbReference type="PROSITE" id="PS50850">
    <property type="entry name" value="MFS"/>
    <property type="match status" value="1"/>
</dbReference>
<evidence type="ECO:0000256" key="5">
    <source>
        <dbReference type="ARBA" id="ARBA00022989"/>
    </source>
</evidence>
<accession>A0A9X1NNH5</accession>
<evidence type="ECO:0000256" key="2">
    <source>
        <dbReference type="ARBA" id="ARBA00022448"/>
    </source>
</evidence>
<evidence type="ECO:0000256" key="3">
    <source>
        <dbReference type="ARBA" id="ARBA00022475"/>
    </source>
</evidence>
<dbReference type="SUPFAM" id="SSF103473">
    <property type="entry name" value="MFS general substrate transporter"/>
    <property type="match status" value="1"/>
</dbReference>
<evidence type="ECO:0000313" key="9">
    <source>
        <dbReference type="EMBL" id="MCD5316323.1"/>
    </source>
</evidence>
<evidence type="ECO:0000256" key="6">
    <source>
        <dbReference type="ARBA" id="ARBA00023136"/>
    </source>
</evidence>
<dbReference type="InterPro" id="IPR036259">
    <property type="entry name" value="MFS_trans_sf"/>
</dbReference>
<feature type="transmembrane region" description="Helical" evidence="7">
    <location>
        <begin position="278"/>
        <end position="300"/>
    </location>
</feature>
<comment type="subcellular location">
    <subcellularLocation>
        <location evidence="1">Cell membrane</location>
        <topology evidence="1">Multi-pass membrane protein</topology>
    </subcellularLocation>
</comment>
<dbReference type="GO" id="GO:0022857">
    <property type="term" value="F:transmembrane transporter activity"/>
    <property type="evidence" value="ECO:0007669"/>
    <property type="project" value="InterPro"/>
</dbReference>
<feature type="non-terminal residue" evidence="9">
    <location>
        <position position="1"/>
    </location>
</feature>
<name>A0A9X1NNH5_9ACTN</name>